<dbReference type="SUPFAM" id="SSF47413">
    <property type="entry name" value="lambda repressor-like DNA-binding domains"/>
    <property type="match status" value="1"/>
</dbReference>
<sequence length="341" mass="39583">MYCVDGGREDIEGLGEDNINEKESTLHSLLSSGIKILYKVSFPIKEKRSVDYIAMHQHDKIFLKIEKRISSKDRIFQELKRLSKALNVNALFIADRFNNEEILDDVLYIRDRVGVVSRDTLDRVSRGKNVYIYEYGGMYYVKINGKKLQRLRVKMGYSLHELANTIGVSSKALQKYEEGEMDMSAEKAYRFIELFGEMFEDVVRGIDIFRDRIVRSERRAMALERVRDVESDDKRYKLALKFSDFGINAEVFNAIPTDILLQSEDTKIFITYINSKYNEASIELKCRDNQFFARTFNGIAISVIDSNHRRKGISIAEDVGEVKVLSNIEDFVKELIKSLRR</sequence>
<dbReference type="InterPro" id="IPR020886">
    <property type="entry name" value="MTH_967-like"/>
</dbReference>
<dbReference type="Pfam" id="PF26553">
    <property type="entry name" value="PDDEXK_19"/>
    <property type="match status" value="1"/>
</dbReference>
<dbReference type="Gene3D" id="1.10.260.40">
    <property type="entry name" value="lambda repressor-like DNA-binding domains"/>
    <property type="match status" value="1"/>
</dbReference>
<comment type="caution">
    <text evidence="7">The sequence shown here is derived from an EMBL/GenBank/DDBJ whole genome shotgun (WGS) entry which is preliminary data.</text>
</comment>
<dbReference type="Pfam" id="PF01381">
    <property type="entry name" value="HTH_3"/>
    <property type="match status" value="1"/>
</dbReference>
<dbReference type="SMART" id="SM00530">
    <property type="entry name" value="HTH_XRE"/>
    <property type="match status" value="1"/>
</dbReference>
<dbReference type="GO" id="GO:0003677">
    <property type="term" value="F:DNA binding"/>
    <property type="evidence" value="ECO:0007669"/>
    <property type="project" value="UniProtKB-KW"/>
</dbReference>
<evidence type="ECO:0000259" key="5">
    <source>
        <dbReference type="PROSITE" id="PS50943"/>
    </source>
</evidence>
<evidence type="ECO:0000256" key="4">
    <source>
        <dbReference type="HAMAP-Rule" id="MF_00584"/>
    </source>
</evidence>
<evidence type="ECO:0000313" key="6">
    <source>
        <dbReference type="EMBL" id="HHP81918.1"/>
    </source>
</evidence>
<dbReference type="CDD" id="cd00093">
    <property type="entry name" value="HTH_XRE"/>
    <property type="match status" value="1"/>
</dbReference>
<dbReference type="InterPro" id="IPR010982">
    <property type="entry name" value="Lambda_DNA-bd_dom_sf"/>
</dbReference>
<feature type="domain" description="HTH cro/C1-type" evidence="5">
    <location>
        <begin position="148"/>
        <end position="202"/>
    </location>
</feature>
<evidence type="ECO:0000256" key="2">
    <source>
        <dbReference type="ARBA" id="ARBA00023125"/>
    </source>
</evidence>
<keyword evidence="2 4" id="KW-0238">DNA-binding</keyword>
<dbReference type="InterPro" id="IPR059051">
    <property type="entry name" value="MTH_967_PDDEXK"/>
</dbReference>
<dbReference type="GO" id="GO:0003700">
    <property type="term" value="F:DNA-binding transcription factor activity"/>
    <property type="evidence" value="ECO:0007669"/>
    <property type="project" value="UniProtKB-UniRule"/>
</dbReference>
<evidence type="ECO:0000256" key="1">
    <source>
        <dbReference type="ARBA" id="ARBA00023015"/>
    </source>
</evidence>
<keyword evidence="1 4" id="KW-0805">Transcription regulation</keyword>
<organism evidence="7">
    <name type="scientific">Ignisphaera aggregans</name>
    <dbReference type="NCBI Taxonomy" id="334771"/>
    <lineage>
        <taxon>Archaea</taxon>
        <taxon>Thermoproteota</taxon>
        <taxon>Thermoprotei</taxon>
        <taxon>Desulfurococcales</taxon>
        <taxon>Desulfurococcaceae</taxon>
        <taxon>Ignisphaera</taxon>
    </lineage>
</organism>
<gene>
    <name evidence="7" type="ORF">ENL47_05035</name>
    <name evidence="6" type="ORF">ENM84_04555</name>
</gene>
<dbReference type="InterPro" id="IPR001387">
    <property type="entry name" value="Cro/C1-type_HTH"/>
</dbReference>
<dbReference type="HAMAP" id="MF_00584">
    <property type="entry name" value="HTH_type_cro_C1"/>
    <property type="match status" value="1"/>
</dbReference>
<evidence type="ECO:0000256" key="3">
    <source>
        <dbReference type="ARBA" id="ARBA00023163"/>
    </source>
</evidence>
<reference evidence="7" key="1">
    <citation type="journal article" date="2020" name="mSystems">
        <title>Genome- and Community-Level Interaction Insights into Carbon Utilization and Element Cycling Functions of Hydrothermarchaeota in Hydrothermal Sediment.</title>
        <authorList>
            <person name="Zhou Z."/>
            <person name="Liu Y."/>
            <person name="Xu W."/>
            <person name="Pan J."/>
            <person name="Luo Z.H."/>
            <person name="Li M."/>
        </authorList>
    </citation>
    <scope>NUCLEOTIDE SEQUENCE [LARGE SCALE GENOMIC DNA]</scope>
    <source>
        <strain evidence="7">SpSt-1</strain>
        <strain evidence="6">SpSt-1121</strain>
    </source>
</reference>
<dbReference type="EMBL" id="DRZI01000193">
    <property type="protein sequence ID" value="HHP81918.1"/>
    <property type="molecule type" value="Genomic_DNA"/>
</dbReference>
<evidence type="ECO:0000313" key="7">
    <source>
        <dbReference type="EMBL" id="HHR96171.1"/>
    </source>
</evidence>
<protein>
    <recommendedName>
        <fullName evidence="4">Putative HTH-type transcriptional regulatory protein ENL47_05035</fullName>
    </recommendedName>
</protein>
<dbReference type="PROSITE" id="PS50943">
    <property type="entry name" value="HTH_CROC1"/>
    <property type="match status" value="1"/>
</dbReference>
<name>A0A7C5UV70_9CREN</name>
<accession>A0A7C5UV70</accession>
<proteinExistence type="inferred from homology"/>
<dbReference type="EMBL" id="DRUB01000092">
    <property type="protein sequence ID" value="HHR96171.1"/>
    <property type="molecule type" value="Genomic_DNA"/>
</dbReference>
<keyword evidence="3 4" id="KW-0804">Transcription</keyword>
<dbReference type="AlphaFoldDB" id="A0A7C5UV70"/>